<evidence type="ECO:0000313" key="1">
    <source>
        <dbReference type="EMBL" id="PMD63816.1"/>
    </source>
</evidence>
<keyword evidence="2" id="KW-1185">Reference proteome</keyword>
<dbReference type="EMBL" id="KZ613779">
    <property type="protein sequence ID" value="PMD63816.1"/>
    <property type="molecule type" value="Genomic_DNA"/>
</dbReference>
<dbReference type="GeneID" id="36579950"/>
<dbReference type="AlphaFoldDB" id="A0A2J6TLD5"/>
<evidence type="ECO:0000313" key="2">
    <source>
        <dbReference type="Proteomes" id="UP000235371"/>
    </source>
</evidence>
<dbReference type="Proteomes" id="UP000235371">
    <property type="component" value="Unassembled WGS sequence"/>
</dbReference>
<dbReference type="RefSeq" id="XP_024740720.1">
    <property type="nucleotide sequence ID" value="XM_024871868.1"/>
</dbReference>
<name>A0A2J6TLD5_9HELO</name>
<accession>A0A2J6TLD5</accession>
<dbReference type="InParanoid" id="A0A2J6TLD5"/>
<proteinExistence type="predicted"/>
<organism evidence="1 2">
    <name type="scientific">Hyaloscypha bicolor E</name>
    <dbReference type="NCBI Taxonomy" id="1095630"/>
    <lineage>
        <taxon>Eukaryota</taxon>
        <taxon>Fungi</taxon>
        <taxon>Dikarya</taxon>
        <taxon>Ascomycota</taxon>
        <taxon>Pezizomycotina</taxon>
        <taxon>Leotiomycetes</taxon>
        <taxon>Helotiales</taxon>
        <taxon>Hyaloscyphaceae</taxon>
        <taxon>Hyaloscypha</taxon>
        <taxon>Hyaloscypha bicolor</taxon>
    </lineage>
</organism>
<sequence length="160" mass="17333">MFIWHPPHFVRIIETATRTEPATSVQPHQPAEIGVRTSVLDGNCGGNLVCSICLGLHLGSSSHGPAAALTSAIFTSTSAASSQLATKTSFFHPFPPGASLQRDIQISRRHSPHIRSETQLPLPCLFYGIIVSRHGNKLFPAFEAIFILPCTSPHLVFLIQ</sequence>
<gene>
    <name evidence="1" type="ORF">K444DRAFT_319693</name>
</gene>
<reference evidence="1 2" key="1">
    <citation type="submission" date="2016-04" db="EMBL/GenBank/DDBJ databases">
        <title>A degradative enzymes factory behind the ericoid mycorrhizal symbiosis.</title>
        <authorList>
            <consortium name="DOE Joint Genome Institute"/>
            <person name="Martino E."/>
            <person name="Morin E."/>
            <person name="Grelet G."/>
            <person name="Kuo A."/>
            <person name="Kohler A."/>
            <person name="Daghino S."/>
            <person name="Barry K."/>
            <person name="Choi C."/>
            <person name="Cichocki N."/>
            <person name="Clum A."/>
            <person name="Copeland A."/>
            <person name="Hainaut M."/>
            <person name="Haridas S."/>
            <person name="Labutti K."/>
            <person name="Lindquist E."/>
            <person name="Lipzen A."/>
            <person name="Khouja H.-R."/>
            <person name="Murat C."/>
            <person name="Ohm R."/>
            <person name="Olson A."/>
            <person name="Spatafora J."/>
            <person name="Veneault-Fourrey C."/>
            <person name="Henrissat B."/>
            <person name="Grigoriev I."/>
            <person name="Martin F."/>
            <person name="Perotto S."/>
        </authorList>
    </citation>
    <scope>NUCLEOTIDE SEQUENCE [LARGE SCALE GENOMIC DNA]</scope>
    <source>
        <strain evidence="1 2">E</strain>
    </source>
</reference>
<dbReference type="OrthoDB" id="10508263at2759"/>
<protein>
    <submittedName>
        <fullName evidence="1">Uncharacterized protein</fullName>
    </submittedName>
</protein>